<accession>A0AAJ5I014</accession>
<organism evidence="1 2">
    <name type="scientific">Pseudomonas asiatica</name>
    <dbReference type="NCBI Taxonomy" id="2219225"/>
    <lineage>
        <taxon>Bacteria</taxon>
        <taxon>Pseudomonadati</taxon>
        <taxon>Pseudomonadota</taxon>
        <taxon>Gammaproteobacteria</taxon>
        <taxon>Pseudomonadales</taxon>
        <taxon>Pseudomonadaceae</taxon>
        <taxon>Pseudomonas</taxon>
    </lineage>
</organism>
<reference evidence="1" key="1">
    <citation type="submission" date="2022-07" db="EMBL/GenBank/DDBJ databases">
        <title>Complete genome of MD9.</title>
        <authorList>
            <person name="Cao G."/>
        </authorList>
    </citation>
    <scope>NUCLEOTIDE SEQUENCE</scope>
    <source>
        <strain evidence="1">MD9</strain>
    </source>
</reference>
<evidence type="ECO:0000313" key="1">
    <source>
        <dbReference type="EMBL" id="UUC20752.1"/>
    </source>
</evidence>
<sequence length="53" mass="6080">MIITVCSEWPTGSEIEEIELPDNSTQEEIEEAAREAFFNNCNYGWSVKEPQVD</sequence>
<proteinExistence type="predicted"/>
<dbReference type="Proteomes" id="UP001058744">
    <property type="component" value="Chromosome"/>
</dbReference>
<gene>
    <name evidence="1" type="ORF">NOV18_09845</name>
</gene>
<dbReference type="AlphaFoldDB" id="A0AAJ5I014"/>
<dbReference type="EMBL" id="CP101700">
    <property type="protein sequence ID" value="UUC20752.1"/>
    <property type="molecule type" value="Genomic_DNA"/>
</dbReference>
<protein>
    <submittedName>
        <fullName evidence="1">Uncharacterized protein</fullName>
    </submittedName>
</protein>
<name>A0AAJ5I014_9PSED</name>
<dbReference type="RefSeq" id="WP_193392517.1">
    <property type="nucleotide sequence ID" value="NZ_CP101700.1"/>
</dbReference>
<evidence type="ECO:0000313" key="2">
    <source>
        <dbReference type="Proteomes" id="UP001058744"/>
    </source>
</evidence>